<reference evidence="2 3" key="2">
    <citation type="submission" date="2025-05" db="UniProtKB">
        <authorList>
            <consortium name="RefSeq"/>
        </authorList>
    </citation>
    <scope>IDENTIFICATION</scope>
    <source>
        <tissue evidence="2 3">Leaf</tissue>
    </source>
</reference>
<organism evidence="1 3">
    <name type="scientific">Spinacia oleracea</name>
    <name type="common">Spinach</name>
    <dbReference type="NCBI Taxonomy" id="3562"/>
    <lineage>
        <taxon>Eukaryota</taxon>
        <taxon>Viridiplantae</taxon>
        <taxon>Streptophyta</taxon>
        <taxon>Embryophyta</taxon>
        <taxon>Tracheophyta</taxon>
        <taxon>Spermatophyta</taxon>
        <taxon>Magnoliopsida</taxon>
        <taxon>eudicotyledons</taxon>
        <taxon>Gunneridae</taxon>
        <taxon>Pentapetalae</taxon>
        <taxon>Caryophyllales</taxon>
        <taxon>Chenopodiaceae</taxon>
        <taxon>Chenopodioideae</taxon>
        <taxon>Anserineae</taxon>
        <taxon>Spinacia</taxon>
    </lineage>
</organism>
<dbReference type="GeneID" id="110801404"/>
<name>A0ABM3RCI1_SPIOL</name>
<keyword evidence="1" id="KW-1185">Reference proteome</keyword>
<accession>A0ABM3RCI1</accession>
<reference evidence="1" key="1">
    <citation type="journal article" date="2021" name="Nat. Commun.">
        <title>Genomic analyses provide insights into spinach domestication and the genetic basis of agronomic traits.</title>
        <authorList>
            <person name="Cai X."/>
            <person name="Sun X."/>
            <person name="Xu C."/>
            <person name="Sun H."/>
            <person name="Wang X."/>
            <person name="Ge C."/>
            <person name="Zhang Z."/>
            <person name="Wang Q."/>
            <person name="Fei Z."/>
            <person name="Jiao C."/>
            <person name="Wang Q."/>
        </authorList>
    </citation>
    <scope>NUCLEOTIDE SEQUENCE [LARGE SCALE GENOMIC DNA]</scope>
    <source>
        <strain evidence="1">cv. Varoflay</strain>
    </source>
</reference>
<dbReference type="RefSeq" id="XP_056693330.1">
    <property type="nucleotide sequence ID" value="XM_056837352.1"/>
</dbReference>
<protein>
    <submittedName>
        <fullName evidence="2 3">Uncharacterized protein isoform X1</fullName>
    </submittedName>
</protein>
<evidence type="ECO:0000313" key="1">
    <source>
        <dbReference type="Proteomes" id="UP000813463"/>
    </source>
</evidence>
<dbReference type="RefSeq" id="XP_056693328.1">
    <property type="nucleotide sequence ID" value="XM_056837350.1"/>
</dbReference>
<proteinExistence type="predicted"/>
<dbReference type="RefSeq" id="XP_056693329.1">
    <property type="nucleotide sequence ID" value="XM_056837351.1"/>
</dbReference>
<dbReference type="Proteomes" id="UP000813463">
    <property type="component" value="Chromosome 2"/>
</dbReference>
<evidence type="ECO:0000313" key="3">
    <source>
        <dbReference type="RefSeq" id="XP_056693329.1"/>
    </source>
</evidence>
<evidence type="ECO:0000313" key="4">
    <source>
        <dbReference type="RefSeq" id="XP_056693330.1"/>
    </source>
</evidence>
<sequence>MSFRFLLIPNKSSNTQIGENLTNYGVNEDEYFGDTAVCLITPTFQHTAKVASLAGGFVKHSLVEEFQISLYCCDLCSRSLSQAGQLSAQGHIARMLIPEAEPRLRFNFCIYEAVKHDPWMQE</sequence>
<evidence type="ECO:0000313" key="2">
    <source>
        <dbReference type="RefSeq" id="XP_056693328.1"/>
    </source>
</evidence>
<gene>
    <name evidence="2 3 4" type="primary">LOC110801404</name>
</gene>